<feature type="region of interest" description="Disordered" evidence="1">
    <location>
        <begin position="1"/>
        <end position="40"/>
    </location>
</feature>
<dbReference type="Proteomes" id="UP001230051">
    <property type="component" value="Unassembled WGS sequence"/>
</dbReference>
<evidence type="ECO:0000256" key="1">
    <source>
        <dbReference type="SAM" id="MobiDB-lite"/>
    </source>
</evidence>
<organism evidence="2 3">
    <name type="scientific">Acipenser oxyrinchus oxyrinchus</name>
    <dbReference type="NCBI Taxonomy" id="40147"/>
    <lineage>
        <taxon>Eukaryota</taxon>
        <taxon>Metazoa</taxon>
        <taxon>Chordata</taxon>
        <taxon>Craniata</taxon>
        <taxon>Vertebrata</taxon>
        <taxon>Euteleostomi</taxon>
        <taxon>Actinopterygii</taxon>
        <taxon>Chondrostei</taxon>
        <taxon>Acipenseriformes</taxon>
        <taxon>Acipenseridae</taxon>
        <taxon>Acipenser</taxon>
    </lineage>
</organism>
<gene>
    <name evidence="2" type="primary">family</name>
    <name evidence="2" type="ORF">AOXY_G32394</name>
</gene>
<evidence type="ECO:0000313" key="2">
    <source>
        <dbReference type="EMBL" id="KAK1151542.1"/>
    </source>
</evidence>
<dbReference type="EMBL" id="JAGXEW010000051">
    <property type="protein sequence ID" value="KAK1151542.1"/>
    <property type="molecule type" value="Genomic_DNA"/>
</dbReference>
<reference evidence="2" key="1">
    <citation type="submission" date="2022-02" db="EMBL/GenBank/DDBJ databases">
        <title>Atlantic sturgeon de novo genome assembly.</title>
        <authorList>
            <person name="Stock M."/>
            <person name="Klopp C."/>
            <person name="Guiguen Y."/>
            <person name="Cabau C."/>
            <person name="Parinello H."/>
            <person name="Santidrian Yebra-Pimentel E."/>
            <person name="Kuhl H."/>
            <person name="Dirks R.P."/>
            <person name="Guessner J."/>
            <person name="Wuertz S."/>
            <person name="Du K."/>
            <person name="Schartl M."/>
        </authorList>
    </citation>
    <scope>NUCLEOTIDE SEQUENCE</scope>
    <source>
        <strain evidence="2">STURGEONOMICS-FGT-2020</strain>
        <tissue evidence="2">Whole blood</tissue>
    </source>
</reference>
<feature type="non-terminal residue" evidence="2">
    <location>
        <position position="315"/>
    </location>
</feature>
<comment type="caution">
    <text evidence="2">The sequence shown here is derived from an EMBL/GenBank/DDBJ whole genome shotgun (WGS) entry which is preliminary data.</text>
</comment>
<dbReference type="PANTHER" id="PTHR46291:SF4">
    <property type="entry name" value="C2 CALCIUM-DEPENDENT DOMAIN-CONTAINING PROTEIN 4C-LIKE"/>
    <property type="match status" value="1"/>
</dbReference>
<name>A0AAD8CHQ0_ACIOX</name>
<accession>A0AAD8CHQ0</accession>
<dbReference type="PANTHER" id="PTHR46291">
    <property type="entry name" value="C2 DOMAIN-CONTAINING PROTEIN"/>
    <property type="match status" value="1"/>
</dbReference>
<dbReference type="AlphaFoldDB" id="A0AAD8CHQ0"/>
<proteinExistence type="predicted"/>
<sequence>MPALSFRKDLSPRLSRPDQHSDQPGSDTRRSRALQDMVVTPDRIPQFIIPSLGVPGPKTLRKLSSSSSSSAGYDLHGPDRSRSPSPRRNTLASVPLHQTDLGDLEHRTGEDFPEHAADHRVFDLSDPVTQAAMSLPHLAKITTPYGFLTLSESPCIWSKESLFFDQEIRRQALFLGKRSSSAAHTVHPCLLSGSTAAPDAGSPFPRSRPSPLAELCNLTEPGTTASNKTGRSLSCDATALGARESWLCRAGSAVAENRTRVTAASSGSKNTSKPVGKGKLQLLINKHLSGIRRLKSGSSFLKKGSGRAEAAKDTV</sequence>
<feature type="compositionally biased region" description="Basic and acidic residues" evidence="1">
    <location>
        <begin position="1"/>
        <end position="21"/>
    </location>
</feature>
<dbReference type="InterPro" id="IPR043549">
    <property type="entry name" value="C2C4C/C2C4D"/>
</dbReference>
<evidence type="ECO:0000313" key="3">
    <source>
        <dbReference type="Proteomes" id="UP001230051"/>
    </source>
</evidence>
<keyword evidence="3" id="KW-1185">Reference proteome</keyword>
<protein>
    <submittedName>
        <fullName evidence="2">C2 calcium-dependent domain-containing protein 4B-like</fullName>
    </submittedName>
</protein>
<feature type="region of interest" description="Disordered" evidence="1">
    <location>
        <begin position="59"/>
        <end position="105"/>
    </location>
</feature>